<evidence type="ECO:0000256" key="2">
    <source>
        <dbReference type="SAM" id="Phobius"/>
    </source>
</evidence>
<feature type="region of interest" description="Disordered" evidence="1">
    <location>
        <begin position="89"/>
        <end position="128"/>
    </location>
</feature>
<feature type="non-terminal residue" evidence="4">
    <location>
        <position position="1"/>
    </location>
</feature>
<evidence type="ECO:0000313" key="5">
    <source>
        <dbReference type="Proteomes" id="UP000076532"/>
    </source>
</evidence>
<keyword evidence="2" id="KW-1133">Transmembrane helix</keyword>
<accession>A0A166NJD2</accession>
<reference evidence="4 5" key="1">
    <citation type="journal article" date="2016" name="Mol. Biol. Evol.">
        <title>Comparative Genomics of Early-Diverging Mushroom-Forming Fungi Provides Insights into the Origins of Lignocellulose Decay Capabilities.</title>
        <authorList>
            <person name="Nagy L.G."/>
            <person name="Riley R."/>
            <person name="Tritt A."/>
            <person name="Adam C."/>
            <person name="Daum C."/>
            <person name="Floudas D."/>
            <person name="Sun H."/>
            <person name="Yadav J.S."/>
            <person name="Pangilinan J."/>
            <person name="Larsson K.H."/>
            <person name="Matsuura K."/>
            <person name="Barry K."/>
            <person name="Labutti K."/>
            <person name="Kuo R."/>
            <person name="Ohm R.A."/>
            <person name="Bhattacharya S.S."/>
            <person name="Shirouzu T."/>
            <person name="Yoshinaga Y."/>
            <person name="Martin F.M."/>
            <person name="Grigoriev I.V."/>
            <person name="Hibbett D.S."/>
        </authorList>
    </citation>
    <scope>NUCLEOTIDE SEQUENCE [LARGE SCALE GENOMIC DNA]</scope>
    <source>
        <strain evidence="4 5">CBS 109695</strain>
    </source>
</reference>
<feature type="transmembrane region" description="Helical" evidence="2">
    <location>
        <begin position="7"/>
        <end position="27"/>
    </location>
</feature>
<dbReference type="AlphaFoldDB" id="A0A166NJD2"/>
<dbReference type="GO" id="GO:0016020">
    <property type="term" value="C:membrane"/>
    <property type="evidence" value="ECO:0007669"/>
    <property type="project" value="InterPro"/>
</dbReference>
<keyword evidence="2" id="KW-0812">Transmembrane</keyword>
<evidence type="ECO:0000256" key="1">
    <source>
        <dbReference type="SAM" id="MobiDB-lite"/>
    </source>
</evidence>
<gene>
    <name evidence="4" type="ORF">FIBSPDRAFT_856463</name>
</gene>
<evidence type="ECO:0000313" key="4">
    <source>
        <dbReference type="EMBL" id="KZP25070.1"/>
    </source>
</evidence>
<feature type="domain" description="CSC1/OSCA1-like 7TM region" evidence="3">
    <location>
        <begin position="3"/>
        <end position="83"/>
    </location>
</feature>
<sequence>TARSVAWGTLFPGTTLLLVIGLGYSIIAPVINGLVRVCFAFFYLLQYLLLRVLEQLASSNTGGLFFPKAINHILVRLYVQQSCWRRCSSSRFHTSSRDRSRGEQYSTRASASQPPMDAKIATEKAHDG</sequence>
<feature type="transmembrane region" description="Helical" evidence="2">
    <location>
        <begin position="33"/>
        <end position="50"/>
    </location>
</feature>
<dbReference type="InterPro" id="IPR003864">
    <property type="entry name" value="CSC1/OSCA1-like_7TM"/>
</dbReference>
<dbReference type="Pfam" id="PF02714">
    <property type="entry name" value="RSN1_7TM"/>
    <property type="match status" value="1"/>
</dbReference>
<name>A0A166NJD2_9AGAM</name>
<feature type="compositionally biased region" description="Polar residues" evidence="1">
    <location>
        <begin position="103"/>
        <end position="113"/>
    </location>
</feature>
<protein>
    <recommendedName>
        <fullName evidence="3">CSC1/OSCA1-like 7TM region domain-containing protein</fullName>
    </recommendedName>
</protein>
<organism evidence="4 5">
    <name type="scientific">Athelia psychrophila</name>
    <dbReference type="NCBI Taxonomy" id="1759441"/>
    <lineage>
        <taxon>Eukaryota</taxon>
        <taxon>Fungi</taxon>
        <taxon>Dikarya</taxon>
        <taxon>Basidiomycota</taxon>
        <taxon>Agaricomycotina</taxon>
        <taxon>Agaricomycetes</taxon>
        <taxon>Agaricomycetidae</taxon>
        <taxon>Atheliales</taxon>
        <taxon>Atheliaceae</taxon>
        <taxon>Athelia</taxon>
    </lineage>
</organism>
<dbReference type="EMBL" id="KV417523">
    <property type="protein sequence ID" value="KZP25070.1"/>
    <property type="molecule type" value="Genomic_DNA"/>
</dbReference>
<dbReference type="Proteomes" id="UP000076532">
    <property type="component" value="Unassembled WGS sequence"/>
</dbReference>
<dbReference type="OrthoDB" id="3207585at2759"/>
<proteinExistence type="predicted"/>
<feature type="non-terminal residue" evidence="4">
    <location>
        <position position="128"/>
    </location>
</feature>
<keyword evidence="2" id="KW-0472">Membrane</keyword>
<evidence type="ECO:0000259" key="3">
    <source>
        <dbReference type="Pfam" id="PF02714"/>
    </source>
</evidence>
<keyword evidence="5" id="KW-1185">Reference proteome</keyword>